<feature type="transmembrane region" description="Helical" evidence="1">
    <location>
        <begin position="71"/>
        <end position="91"/>
    </location>
</feature>
<dbReference type="STRING" id="280332.CQ12_09570"/>
<gene>
    <name evidence="2" type="ORF">CQ12_09570</name>
</gene>
<dbReference type="Proteomes" id="UP000050863">
    <property type="component" value="Unassembled WGS sequence"/>
</dbReference>
<name>A0A0R3LZR6_9BRAD</name>
<dbReference type="EMBL" id="LLXZ01000027">
    <property type="protein sequence ID" value="KRR13369.1"/>
    <property type="molecule type" value="Genomic_DNA"/>
</dbReference>
<feature type="transmembrane region" description="Helical" evidence="1">
    <location>
        <begin position="7"/>
        <end position="28"/>
    </location>
</feature>
<comment type="caution">
    <text evidence="2">The sequence shown here is derived from an EMBL/GenBank/DDBJ whole genome shotgun (WGS) entry which is preliminary data.</text>
</comment>
<dbReference type="RefSeq" id="WP_057834233.1">
    <property type="nucleotide sequence ID" value="NZ_LLXZ01000027.1"/>
</dbReference>
<protein>
    <submittedName>
        <fullName evidence="2">Uncharacterized protein</fullName>
    </submittedName>
</protein>
<organism evidence="2 3">
    <name type="scientific">Bradyrhizobium jicamae</name>
    <dbReference type="NCBI Taxonomy" id="280332"/>
    <lineage>
        <taxon>Bacteria</taxon>
        <taxon>Pseudomonadati</taxon>
        <taxon>Pseudomonadota</taxon>
        <taxon>Alphaproteobacteria</taxon>
        <taxon>Hyphomicrobiales</taxon>
        <taxon>Nitrobacteraceae</taxon>
        <taxon>Bradyrhizobium</taxon>
    </lineage>
</organism>
<dbReference type="OrthoDB" id="287782at2"/>
<evidence type="ECO:0000313" key="3">
    <source>
        <dbReference type="Proteomes" id="UP000050863"/>
    </source>
</evidence>
<keyword evidence="1" id="KW-1133">Transmembrane helix</keyword>
<feature type="transmembrane region" description="Helical" evidence="1">
    <location>
        <begin position="97"/>
        <end position="117"/>
    </location>
</feature>
<dbReference type="AlphaFoldDB" id="A0A0R3LZR6"/>
<keyword evidence="1" id="KW-0812">Transmembrane</keyword>
<feature type="transmembrane region" description="Helical" evidence="1">
    <location>
        <begin position="48"/>
        <end position="64"/>
    </location>
</feature>
<evidence type="ECO:0000256" key="1">
    <source>
        <dbReference type="SAM" id="Phobius"/>
    </source>
</evidence>
<sequence length="125" mass="13303">MRRQLAAILAIPTVLNGLIMLVAGPFWYETVPGVRDTGPFNPHFVQDIGAAFLVAGLALAARAWRPRYWPAAVAGAGFLAVHALLHVAILVSGHSHYPAFDLLAIVLPAAVALYSAFPNQGEQHA</sequence>
<keyword evidence="1" id="KW-0472">Membrane</keyword>
<proteinExistence type="predicted"/>
<accession>A0A0R3LZR6</accession>
<keyword evidence="3" id="KW-1185">Reference proteome</keyword>
<evidence type="ECO:0000313" key="2">
    <source>
        <dbReference type="EMBL" id="KRR13369.1"/>
    </source>
</evidence>
<reference evidence="2 3" key="1">
    <citation type="submission" date="2014-03" db="EMBL/GenBank/DDBJ databases">
        <title>Bradyrhizobium valentinum sp. nov., isolated from effective nodules of Lupinus mariae-josephae, a lupine endemic of basic-lime soils in Eastern Spain.</title>
        <authorList>
            <person name="Duran D."/>
            <person name="Rey L."/>
            <person name="Navarro A."/>
            <person name="Busquets A."/>
            <person name="Imperial J."/>
            <person name="Ruiz-Argueso T."/>
        </authorList>
    </citation>
    <scope>NUCLEOTIDE SEQUENCE [LARGE SCALE GENOMIC DNA]</scope>
    <source>
        <strain evidence="2 3">PAC68</strain>
    </source>
</reference>